<evidence type="ECO:0000313" key="1">
    <source>
        <dbReference type="EMBL" id="MCU7378449.1"/>
    </source>
</evidence>
<reference evidence="1" key="1">
    <citation type="submission" date="2022-09" db="EMBL/GenBank/DDBJ databases">
        <title>Culturomic study of gut microbiota in children with autism spectrum disorder.</title>
        <authorList>
            <person name="Efimov B.A."/>
            <person name="Chaplin A.V."/>
            <person name="Sokolova S.R."/>
            <person name="Pikina A.P."/>
            <person name="Korzhanova M."/>
            <person name="Belova V."/>
            <person name="Korostin D."/>
        </authorList>
    </citation>
    <scope>NUCLEOTIDE SEQUENCE</scope>
    <source>
        <strain evidence="1">ASD5510</strain>
    </source>
</reference>
<organism evidence="1 2">
    <name type="scientific">Hominibacterium faecale</name>
    <dbReference type="NCBI Taxonomy" id="2839743"/>
    <lineage>
        <taxon>Bacteria</taxon>
        <taxon>Bacillati</taxon>
        <taxon>Bacillota</taxon>
        <taxon>Clostridia</taxon>
        <taxon>Peptostreptococcales</taxon>
        <taxon>Anaerovoracaceae</taxon>
        <taxon>Hominibacterium</taxon>
    </lineage>
</organism>
<evidence type="ECO:0000313" key="2">
    <source>
        <dbReference type="Proteomes" id="UP001065549"/>
    </source>
</evidence>
<dbReference type="Proteomes" id="UP001065549">
    <property type="component" value="Unassembled WGS sequence"/>
</dbReference>
<gene>
    <name evidence="1" type="ORF">OBO34_08770</name>
</gene>
<comment type="caution">
    <text evidence="1">The sequence shown here is derived from an EMBL/GenBank/DDBJ whole genome shotgun (WGS) entry which is preliminary data.</text>
</comment>
<protein>
    <submittedName>
        <fullName evidence="1">Uncharacterized protein</fullName>
    </submittedName>
</protein>
<accession>A0A9J6QMP6</accession>
<sequence>MIKSFAAAFFRIYDRKITSGEITFSQTGMKKEDFTKLCTDQSYVLPRTEIERLCNAMKLTSEEAQTLLQWAQD</sequence>
<dbReference type="RefSeq" id="WP_148396478.1">
    <property type="nucleotide sequence ID" value="NZ_JAOSHN010000003.1"/>
</dbReference>
<proteinExistence type="predicted"/>
<name>A0A9J6QMP6_9FIRM</name>
<dbReference type="AlphaFoldDB" id="A0A9J6QMP6"/>
<keyword evidence="2" id="KW-1185">Reference proteome</keyword>
<dbReference type="EMBL" id="JAOSHN010000003">
    <property type="protein sequence ID" value="MCU7378449.1"/>
    <property type="molecule type" value="Genomic_DNA"/>
</dbReference>